<dbReference type="Gene3D" id="3.20.20.100">
    <property type="entry name" value="NADP-dependent oxidoreductase domain"/>
    <property type="match status" value="1"/>
</dbReference>
<proteinExistence type="predicted"/>
<evidence type="ECO:0000313" key="4">
    <source>
        <dbReference type="Proteomes" id="UP000304947"/>
    </source>
</evidence>
<accession>A0A4S9ZKP9</accession>
<keyword evidence="1" id="KW-0560">Oxidoreductase</keyword>
<comment type="caution">
    <text evidence="3">The sequence shown here is derived from an EMBL/GenBank/DDBJ whole genome shotgun (WGS) entry which is preliminary data.</text>
</comment>
<dbReference type="AlphaFoldDB" id="A0A4S9ZKP9"/>
<evidence type="ECO:0000259" key="2">
    <source>
        <dbReference type="Pfam" id="PF00248"/>
    </source>
</evidence>
<dbReference type="InterPro" id="IPR036812">
    <property type="entry name" value="NAD(P)_OxRdtase_dom_sf"/>
</dbReference>
<organism evidence="3 4">
    <name type="scientific">Aureobasidium pullulans</name>
    <name type="common">Black yeast</name>
    <name type="synonym">Pullularia pullulans</name>
    <dbReference type="NCBI Taxonomy" id="5580"/>
    <lineage>
        <taxon>Eukaryota</taxon>
        <taxon>Fungi</taxon>
        <taxon>Dikarya</taxon>
        <taxon>Ascomycota</taxon>
        <taxon>Pezizomycotina</taxon>
        <taxon>Dothideomycetes</taxon>
        <taxon>Dothideomycetidae</taxon>
        <taxon>Dothideales</taxon>
        <taxon>Saccotheciaceae</taxon>
        <taxon>Aureobasidium</taxon>
    </lineage>
</organism>
<dbReference type="Proteomes" id="UP000304947">
    <property type="component" value="Unassembled WGS sequence"/>
</dbReference>
<dbReference type="PANTHER" id="PTHR42686">
    <property type="entry name" value="GH17980P-RELATED"/>
    <property type="match status" value="1"/>
</dbReference>
<protein>
    <submittedName>
        <fullName evidence="3">Aldo/keto reductase</fullName>
    </submittedName>
</protein>
<feature type="domain" description="NADP-dependent oxidoreductase" evidence="2">
    <location>
        <begin position="52"/>
        <end position="342"/>
    </location>
</feature>
<gene>
    <name evidence="3" type="ORF">D6C83_08624</name>
</gene>
<dbReference type="SUPFAM" id="SSF51430">
    <property type="entry name" value="NAD(P)-linked oxidoreductase"/>
    <property type="match status" value="1"/>
</dbReference>
<dbReference type="GO" id="GO:0045290">
    <property type="term" value="F:D-arabinose 1-dehydrogenase [NAD(P)+] activity"/>
    <property type="evidence" value="ECO:0007669"/>
    <property type="project" value="TreeGrafter"/>
</dbReference>
<reference evidence="3 4" key="1">
    <citation type="submission" date="2018-10" db="EMBL/GenBank/DDBJ databases">
        <title>Fifty Aureobasidium pullulans genomes reveal a recombining polyextremotolerant generalist.</title>
        <authorList>
            <person name="Gostincar C."/>
            <person name="Turk M."/>
            <person name="Zajc J."/>
            <person name="Gunde-Cimerman N."/>
        </authorList>
    </citation>
    <scope>NUCLEOTIDE SEQUENCE [LARGE SCALE GENOMIC DNA]</scope>
    <source>
        <strain evidence="3 4">EXF-3380</strain>
    </source>
</reference>
<sequence length="407" mass="44992">SPDSYLGQQDQLARTTINQSALASTKLLVTKKQMANPTLRPRGDLASEITPIVMGGAAWSHQLNHDAETRPVIPVILNAFDHGIRTIDTSPYYEPSEKILGKALADPQISALYKREDYFLMTKVGRIASEEFDYSPSWIRESVQRSLRRFQTGYLDVVFCHDVEFISDAGVVEAVRTLWEFVEQGKIRYVGISGYPIDKLVRVARLCKEKLERPLDIVQNWGQLTLQNTKLRTEGLRQLGEAGVQMVCSSSPLNIGLLRAQGVPIGQVFSRLGDWHPAPSDLRLAVSKAADLVSEKGDDLASLALRFAVRETARREKGLPAMALIMGPGSVAEVESCAAAAKSVRDQNTQGKFGDLRDDTVLDKEGVQSDEPLVQGVREILGRWIDFSFESPPKGWDVEAGKMGKVE</sequence>
<dbReference type="Pfam" id="PF00248">
    <property type="entry name" value="Aldo_ket_red"/>
    <property type="match status" value="1"/>
</dbReference>
<evidence type="ECO:0000256" key="1">
    <source>
        <dbReference type="ARBA" id="ARBA00023002"/>
    </source>
</evidence>
<dbReference type="PANTHER" id="PTHR42686:SF1">
    <property type="entry name" value="GH17980P-RELATED"/>
    <property type="match status" value="1"/>
</dbReference>
<dbReference type="InterPro" id="IPR023210">
    <property type="entry name" value="NADP_OxRdtase_dom"/>
</dbReference>
<feature type="non-terminal residue" evidence="3">
    <location>
        <position position="1"/>
    </location>
</feature>
<dbReference type="InterPro" id="IPR020471">
    <property type="entry name" value="AKR"/>
</dbReference>
<evidence type="ECO:0000313" key="3">
    <source>
        <dbReference type="EMBL" id="TIA07921.1"/>
    </source>
</evidence>
<dbReference type="GO" id="GO:0005829">
    <property type="term" value="C:cytosol"/>
    <property type="evidence" value="ECO:0007669"/>
    <property type="project" value="TreeGrafter"/>
</dbReference>
<dbReference type="EMBL" id="QZBU01004553">
    <property type="protein sequence ID" value="TIA07921.1"/>
    <property type="molecule type" value="Genomic_DNA"/>
</dbReference>
<name>A0A4S9ZKP9_AURPU</name>
<dbReference type="GO" id="GO:0070485">
    <property type="term" value="P:dehydro-D-arabinono-1,4-lactone biosynthetic process"/>
    <property type="evidence" value="ECO:0007669"/>
    <property type="project" value="TreeGrafter"/>
</dbReference>